<proteinExistence type="predicted"/>
<dbReference type="InterPro" id="IPR021095">
    <property type="entry name" value="DUF3734"/>
</dbReference>
<dbReference type="PANTHER" id="PTHR14226:SF57">
    <property type="entry name" value="BLR7027 PROTEIN"/>
    <property type="match status" value="1"/>
</dbReference>
<sequence length="375" mass="42017">MSLLSDKKIIVFQGGGALGAYQAGAYEALHEAGIRPEWIAGISIGAINSAIVAGSPEDKRVENLRRFWELVTSGPRTIPIGEEPLLRRFFNEFSASMAATVGVNGFYKPQLPNLFTLMSGRAPIALYDTSPLIETLESLVDFDLINRSPTRLSVGAVEIESANFRYFDSAQLKNRGGINALHIAASGALPPGFPPIEIEGKHYWDGGLVSNTPLQWIMDRRDHREDICVFQVDLFSASGHMPRDMLEAAAREKEIRFSSRTRLNTQIAREQEKMRKALKRVLEKVPAELANDPDVQYLLGEQDGGGTTVVHLIYQRRGYETSTMDFEFSRITMEDHWRAGFDDVKETLACGQWINRRIPEDGFKTIDRRRISNGK</sequence>
<dbReference type="Gene3D" id="3.40.1090.10">
    <property type="entry name" value="Cytosolic phospholipase A2 catalytic domain"/>
    <property type="match status" value="2"/>
</dbReference>
<dbReference type="Pfam" id="PF12536">
    <property type="entry name" value="DUF3734"/>
    <property type="match status" value="1"/>
</dbReference>
<name>A0ABV2J288_9HYPH</name>
<protein>
    <submittedName>
        <fullName evidence="6">NTE family protein</fullName>
    </submittedName>
</protein>
<feature type="short sequence motif" description="GXSXG" evidence="4">
    <location>
        <begin position="41"/>
        <end position="45"/>
    </location>
</feature>
<feature type="active site" description="Proton acceptor" evidence="4">
    <location>
        <position position="205"/>
    </location>
</feature>
<dbReference type="PANTHER" id="PTHR14226">
    <property type="entry name" value="NEUROPATHY TARGET ESTERASE/SWISS CHEESE D.MELANOGASTER"/>
    <property type="match status" value="1"/>
</dbReference>
<keyword evidence="2 4" id="KW-0442">Lipid degradation</keyword>
<dbReference type="RefSeq" id="WP_354556493.1">
    <property type="nucleotide sequence ID" value="NZ_JBEPMB010000002.1"/>
</dbReference>
<dbReference type="EMBL" id="JBEPMB010000002">
    <property type="protein sequence ID" value="MET3614004.1"/>
    <property type="molecule type" value="Genomic_DNA"/>
</dbReference>
<dbReference type="InterPro" id="IPR002641">
    <property type="entry name" value="PNPLA_dom"/>
</dbReference>
<accession>A0ABV2J288</accession>
<organism evidence="6 7">
    <name type="scientific">Rhizobium aquaticum</name>
    <dbReference type="NCBI Taxonomy" id="1549636"/>
    <lineage>
        <taxon>Bacteria</taxon>
        <taxon>Pseudomonadati</taxon>
        <taxon>Pseudomonadota</taxon>
        <taxon>Alphaproteobacteria</taxon>
        <taxon>Hyphomicrobiales</taxon>
        <taxon>Rhizobiaceae</taxon>
        <taxon>Rhizobium/Agrobacterium group</taxon>
        <taxon>Rhizobium</taxon>
    </lineage>
</organism>
<evidence type="ECO:0000256" key="4">
    <source>
        <dbReference type="PROSITE-ProRule" id="PRU01161"/>
    </source>
</evidence>
<dbReference type="CDD" id="cd07209">
    <property type="entry name" value="Pat_hypo_Ecoli_Z1214_like"/>
    <property type="match status" value="1"/>
</dbReference>
<keyword evidence="3 4" id="KW-0443">Lipid metabolism</keyword>
<evidence type="ECO:0000259" key="5">
    <source>
        <dbReference type="PROSITE" id="PS51635"/>
    </source>
</evidence>
<reference evidence="6 7" key="1">
    <citation type="submission" date="2024-06" db="EMBL/GenBank/DDBJ databases">
        <title>Genomic Encyclopedia of Type Strains, Phase IV (KMG-IV): sequencing the most valuable type-strain genomes for metagenomic binning, comparative biology and taxonomic classification.</title>
        <authorList>
            <person name="Goeker M."/>
        </authorList>
    </citation>
    <scope>NUCLEOTIDE SEQUENCE [LARGE SCALE GENOMIC DNA]</scope>
    <source>
        <strain evidence="6 7">DSM 29780</strain>
    </source>
</reference>
<comment type="caution">
    <text evidence="6">The sequence shown here is derived from an EMBL/GenBank/DDBJ whole genome shotgun (WGS) entry which is preliminary data.</text>
</comment>
<dbReference type="PROSITE" id="PS51635">
    <property type="entry name" value="PNPLA"/>
    <property type="match status" value="1"/>
</dbReference>
<gene>
    <name evidence="6" type="ORF">ABID16_002333</name>
</gene>
<feature type="short sequence motif" description="DGA/G" evidence="4">
    <location>
        <begin position="205"/>
        <end position="207"/>
    </location>
</feature>
<dbReference type="SUPFAM" id="SSF52151">
    <property type="entry name" value="FabD/lysophospholipase-like"/>
    <property type="match status" value="1"/>
</dbReference>
<evidence type="ECO:0000313" key="6">
    <source>
        <dbReference type="EMBL" id="MET3614004.1"/>
    </source>
</evidence>
<dbReference type="Proteomes" id="UP001549047">
    <property type="component" value="Unassembled WGS sequence"/>
</dbReference>
<feature type="domain" description="PNPLA" evidence="5">
    <location>
        <begin position="10"/>
        <end position="218"/>
    </location>
</feature>
<evidence type="ECO:0000313" key="7">
    <source>
        <dbReference type="Proteomes" id="UP001549047"/>
    </source>
</evidence>
<keyword evidence="7" id="KW-1185">Reference proteome</keyword>
<feature type="short sequence motif" description="GXGXXG" evidence="4">
    <location>
        <begin position="14"/>
        <end position="19"/>
    </location>
</feature>
<evidence type="ECO:0000256" key="2">
    <source>
        <dbReference type="ARBA" id="ARBA00022963"/>
    </source>
</evidence>
<keyword evidence="1 4" id="KW-0378">Hydrolase</keyword>
<evidence type="ECO:0000256" key="1">
    <source>
        <dbReference type="ARBA" id="ARBA00022801"/>
    </source>
</evidence>
<feature type="active site" description="Nucleophile" evidence="4">
    <location>
        <position position="43"/>
    </location>
</feature>
<dbReference type="Pfam" id="PF01734">
    <property type="entry name" value="Patatin"/>
    <property type="match status" value="1"/>
</dbReference>
<evidence type="ECO:0000256" key="3">
    <source>
        <dbReference type="ARBA" id="ARBA00023098"/>
    </source>
</evidence>
<dbReference type="InterPro" id="IPR050301">
    <property type="entry name" value="NTE"/>
</dbReference>
<dbReference type="InterPro" id="IPR016035">
    <property type="entry name" value="Acyl_Trfase/lysoPLipase"/>
</dbReference>